<protein>
    <submittedName>
        <fullName evidence="6">Opaque-2 protein</fullName>
    </submittedName>
</protein>
<dbReference type="EMBL" id="AJ491299">
    <property type="protein sequence ID" value="CAD36197.1"/>
    <property type="molecule type" value="mRNA"/>
</dbReference>
<name>Q84LL1_MAIZE</name>
<gene>
    <name evidence="6" type="primary">o2</name>
</gene>
<reference evidence="6" key="1">
    <citation type="submission" date="2002-06" db="EMBL/GenBank/DDBJ databases">
        <title>Fine analysis of wild-type and mutant alleles at the opaque-2 locus.</title>
        <authorList>
            <person name="Lazzari B."/>
            <person name="Viotti A."/>
        </authorList>
    </citation>
    <scope>NUCLEOTIDE SEQUENCE</scope>
    <source>
        <strain evidence="6">A69Yo2It</strain>
        <tissue evidence="6">Endosperm</tissue>
    </source>
</reference>
<reference evidence="6" key="2">
    <citation type="submission" date="2002-06" db="EMBL/GenBank/DDBJ databases">
        <title>Functional characterisation and cellular location of wild-type and mutant opaque-2 polypeptides.</title>
        <authorList>
            <person name="Lazzari B."/>
            <person name="Ciceri P."/>
            <person name="Gianazza E."/>
            <person name="Carzaniga R."/>
            <person name="Faoro F."/>
            <person name="Genga A."/>
            <person name="Viotti A."/>
        </authorList>
    </citation>
    <scope>NUCLEOTIDE SEQUENCE</scope>
    <source>
        <strain evidence="6">A69Yo2It</strain>
        <tissue evidence="6">Endosperm</tissue>
    </source>
</reference>
<feature type="compositionally biased region" description="Basic and acidic residues" evidence="5">
    <location>
        <begin position="229"/>
        <end position="252"/>
    </location>
</feature>
<evidence type="ECO:0000256" key="4">
    <source>
        <dbReference type="ARBA" id="ARBA00023242"/>
    </source>
</evidence>
<sequence>MEHVISMEEILGPFWELLPAPAPEPEPEQPPVTGIVVGSVIDVAAAGHGDGEGGGDMMDQQHATEWTFERLLEEEALSTSTPPPVVVVPNSCCSAALNVDRPPVMEEAATTMAHAAVSSAVVGDPMEYNAILRRKLEEDLEAFKMWRAASSSVVTSERSQGSNNHTGGSSIRNNPVQNKLMNGEDPINNNHAQTAGLGVRLATSSSSRDPSPSDEDMDGEVEILGFKMPTEERVRKRIENQPDARDTGKPLT</sequence>
<keyword evidence="3" id="KW-0804">Transcription</keyword>
<dbReference type="PANTHER" id="PTHR46408:SF7">
    <property type="entry name" value="REGULATORY PROTEIN OPAQUE-2"/>
    <property type="match status" value="1"/>
</dbReference>
<evidence type="ECO:0000256" key="1">
    <source>
        <dbReference type="ARBA" id="ARBA00023015"/>
    </source>
</evidence>
<dbReference type="PANTHER" id="PTHR46408">
    <property type="entry name" value="BASIC LEUCINE ZIPPER 63"/>
    <property type="match status" value="1"/>
</dbReference>
<evidence type="ECO:0000256" key="2">
    <source>
        <dbReference type="ARBA" id="ARBA00023125"/>
    </source>
</evidence>
<evidence type="ECO:0000256" key="3">
    <source>
        <dbReference type="ARBA" id="ARBA00023163"/>
    </source>
</evidence>
<accession>Q84LL1</accession>
<keyword evidence="1" id="KW-0805">Transcription regulation</keyword>
<proteinExistence type="evidence at transcript level"/>
<feature type="compositionally biased region" description="Acidic residues" evidence="5">
    <location>
        <begin position="212"/>
        <end position="221"/>
    </location>
</feature>
<evidence type="ECO:0000256" key="5">
    <source>
        <dbReference type="SAM" id="MobiDB-lite"/>
    </source>
</evidence>
<keyword evidence="2" id="KW-0238">DNA-binding</keyword>
<keyword evidence="4" id="KW-0539">Nucleus</keyword>
<dbReference type="AlphaFoldDB" id="Q84LL1"/>
<feature type="region of interest" description="Disordered" evidence="5">
    <location>
        <begin position="152"/>
        <end position="252"/>
    </location>
</feature>
<evidence type="ECO:0000313" key="6">
    <source>
        <dbReference type="EMBL" id="CAD36197.1"/>
    </source>
</evidence>
<feature type="compositionally biased region" description="Polar residues" evidence="5">
    <location>
        <begin position="152"/>
        <end position="180"/>
    </location>
</feature>
<dbReference type="GO" id="GO:0003677">
    <property type="term" value="F:DNA binding"/>
    <property type="evidence" value="ECO:0007669"/>
    <property type="project" value="UniProtKB-KW"/>
</dbReference>
<organism evidence="6">
    <name type="scientific">Zea mays</name>
    <name type="common">Maize</name>
    <dbReference type="NCBI Taxonomy" id="4577"/>
    <lineage>
        <taxon>Eukaryota</taxon>
        <taxon>Viridiplantae</taxon>
        <taxon>Streptophyta</taxon>
        <taxon>Embryophyta</taxon>
        <taxon>Tracheophyta</taxon>
        <taxon>Spermatophyta</taxon>
        <taxon>Magnoliopsida</taxon>
        <taxon>Liliopsida</taxon>
        <taxon>Poales</taxon>
        <taxon>Poaceae</taxon>
        <taxon>PACMAD clade</taxon>
        <taxon>Panicoideae</taxon>
        <taxon>Andropogonodae</taxon>
        <taxon>Andropogoneae</taxon>
        <taxon>Tripsacinae</taxon>
        <taxon>Zea</taxon>
    </lineage>
</organism>